<name>A0A6N1X8H5_9BURK</name>
<keyword evidence="11" id="KW-1185">Reference proteome</keyword>
<keyword evidence="8" id="KW-0732">Signal</keyword>
<dbReference type="RefSeq" id="WP_175506454.1">
    <property type="nucleotide sequence ID" value="NZ_CP054841.1"/>
</dbReference>
<dbReference type="AlphaFoldDB" id="A0A6N1X8H5"/>
<dbReference type="PROSITE" id="PS51318">
    <property type="entry name" value="TAT"/>
    <property type="match status" value="1"/>
</dbReference>
<evidence type="ECO:0000256" key="3">
    <source>
        <dbReference type="ARBA" id="ARBA00022679"/>
    </source>
</evidence>
<dbReference type="GO" id="GO:0071555">
    <property type="term" value="P:cell wall organization"/>
    <property type="evidence" value="ECO:0007669"/>
    <property type="project" value="UniProtKB-UniRule"/>
</dbReference>
<feature type="active site" description="Proton donor/acceptor" evidence="7">
    <location>
        <position position="138"/>
    </location>
</feature>
<dbReference type="CDD" id="cd16913">
    <property type="entry name" value="YkuD_like"/>
    <property type="match status" value="1"/>
</dbReference>
<dbReference type="Proteomes" id="UP000509579">
    <property type="component" value="Plasmid unnamed1"/>
</dbReference>
<evidence type="ECO:0000256" key="6">
    <source>
        <dbReference type="ARBA" id="ARBA00023316"/>
    </source>
</evidence>
<keyword evidence="4 7" id="KW-0133">Cell shape</keyword>
<evidence type="ECO:0000313" key="10">
    <source>
        <dbReference type="EMBL" id="QKV55669.1"/>
    </source>
</evidence>
<evidence type="ECO:0000256" key="4">
    <source>
        <dbReference type="ARBA" id="ARBA00022960"/>
    </source>
</evidence>
<dbReference type="GO" id="GO:0005576">
    <property type="term" value="C:extracellular region"/>
    <property type="evidence" value="ECO:0007669"/>
    <property type="project" value="TreeGrafter"/>
</dbReference>
<reference evidence="10 11" key="1">
    <citation type="submission" date="2020-06" db="EMBL/GenBank/DDBJ databases">
        <title>Acidovorax antarctica sp. nov., isolated from Corinth ice sheet soil, Antarctic Fields Peninsula.</title>
        <authorList>
            <person name="Xu Q."/>
            <person name="Peng F."/>
        </authorList>
    </citation>
    <scope>NUCLEOTIDE SEQUENCE [LARGE SCALE GENOMIC DNA]</scope>
    <source>
        <strain evidence="10 11">16-35-5</strain>
        <plasmid evidence="10 11">unnamed1</plasmid>
    </source>
</reference>
<dbReference type="Pfam" id="PF03734">
    <property type="entry name" value="YkuD"/>
    <property type="match status" value="1"/>
</dbReference>
<dbReference type="PANTHER" id="PTHR30582">
    <property type="entry name" value="L,D-TRANSPEPTIDASE"/>
    <property type="match status" value="1"/>
</dbReference>
<dbReference type="PANTHER" id="PTHR30582:SF2">
    <property type="entry name" value="L,D-TRANSPEPTIDASE YCIB-RELATED"/>
    <property type="match status" value="1"/>
</dbReference>
<dbReference type="GO" id="GO:0018104">
    <property type="term" value="P:peptidoglycan-protein cross-linking"/>
    <property type="evidence" value="ECO:0007669"/>
    <property type="project" value="TreeGrafter"/>
</dbReference>
<evidence type="ECO:0000256" key="8">
    <source>
        <dbReference type="SAM" id="SignalP"/>
    </source>
</evidence>
<evidence type="ECO:0000256" key="1">
    <source>
        <dbReference type="ARBA" id="ARBA00004752"/>
    </source>
</evidence>
<dbReference type="InterPro" id="IPR016915">
    <property type="entry name" value="UCP029342"/>
</dbReference>
<keyword evidence="3" id="KW-0808">Transferase</keyword>
<feature type="domain" description="L,D-TPase catalytic" evidence="9">
    <location>
        <begin position="66"/>
        <end position="175"/>
    </location>
</feature>
<keyword evidence="6 7" id="KW-0961">Cell wall biogenesis/degradation</keyword>
<comment type="similarity">
    <text evidence="2">Belongs to the YkuD family.</text>
</comment>
<keyword evidence="5 7" id="KW-0573">Peptidoglycan synthesis</keyword>
<dbReference type="InterPro" id="IPR038063">
    <property type="entry name" value="Transpep_catalytic_dom"/>
</dbReference>
<feature type="chain" id="PRO_5026987292" evidence="8">
    <location>
        <begin position="31"/>
        <end position="346"/>
    </location>
</feature>
<evidence type="ECO:0000256" key="5">
    <source>
        <dbReference type="ARBA" id="ARBA00022984"/>
    </source>
</evidence>
<geneLocation type="plasmid" evidence="10 11">
    <name>unnamed1</name>
</geneLocation>
<dbReference type="SUPFAM" id="SSF141523">
    <property type="entry name" value="L,D-transpeptidase catalytic domain-like"/>
    <property type="match status" value="1"/>
</dbReference>
<dbReference type="UniPathway" id="UPA00219"/>
<dbReference type="PIRSF" id="PIRSF029342">
    <property type="entry name" value="UCP029342_ErfK/YbiS/YcfS/YnhG"/>
    <property type="match status" value="1"/>
</dbReference>
<dbReference type="GO" id="GO:0008360">
    <property type="term" value="P:regulation of cell shape"/>
    <property type="evidence" value="ECO:0007669"/>
    <property type="project" value="UniProtKB-UniRule"/>
</dbReference>
<gene>
    <name evidence="10" type="ORF">HUK68_21690</name>
</gene>
<dbReference type="GO" id="GO:0071972">
    <property type="term" value="F:peptidoglycan L,D-transpeptidase activity"/>
    <property type="evidence" value="ECO:0007669"/>
    <property type="project" value="TreeGrafter"/>
</dbReference>
<dbReference type="InterPro" id="IPR050979">
    <property type="entry name" value="LD-transpeptidase"/>
</dbReference>
<evidence type="ECO:0000256" key="2">
    <source>
        <dbReference type="ARBA" id="ARBA00005992"/>
    </source>
</evidence>
<comment type="pathway">
    <text evidence="1 7">Cell wall biogenesis; peptidoglycan biosynthesis.</text>
</comment>
<evidence type="ECO:0000256" key="7">
    <source>
        <dbReference type="PROSITE-ProRule" id="PRU01373"/>
    </source>
</evidence>
<evidence type="ECO:0000259" key="9">
    <source>
        <dbReference type="PROSITE" id="PS52029"/>
    </source>
</evidence>
<dbReference type="Gene3D" id="2.40.440.10">
    <property type="entry name" value="L,D-transpeptidase catalytic domain-like"/>
    <property type="match status" value="1"/>
</dbReference>
<dbReference type="EMBL" id="CP054841">
    <property type="protein sequence ID" value="QKV55669.1"/>
    <property type="molecule type" value="Genomic_DNA"/>
</dbReference>
<feature type="active site" description="Nucleophile" evidence="7">
    <location>
        <position position="151"/>
    </location>
</feature>
<dbReference type="NCBIfam" id="NF004785">
    <property type="entry name" value="PRK06132.1-2"/>
    <property type="match status" value="1"/>
</dbReference>
<dbReference type="InterPro" id="IPR006311">
    <property type="entry name" value="TAT_signal"/>
</dbReference>
<proteinExistence type="inferred from homology"/>
<accession>A0A6N1X8H5</accession>
<sequence>MQQRALPRRRWLHAAGAAALAALAPLAARAEPVWGAATSSPVDTPPAALKPGQWIWAGDQAAAGPMVMVVSLSEQRAYLYRNGLLEAATTVSSGKPGHRTPTGVFTILQKDRHHHSSLYDNAPMPYQERLTWDGIALHAGGLPGYPESHGCIHLPTAFAQRLFAATTLGMTVVVAAQGQAPQAVAHPSMLAPVNARGAADTAAVTPLGPDEDSRWQPERAADGPVSLVLSSRDQRLVVLRGGVEIGRARIALRSAAAWTGTHALVVQSVAPGGMPQWVLLGVPGHESEAGVALRPEAIDNVRLAPAFAVQLLPLLAPGSVLVATDQSILAHTTGARQRVLDALPPP</sequence>
<protein>
    <submittedName>
        <fullName evidence="10">L,D-transpeptidase</fullName>
    </submittedName>
</protein>
<evidence type="ECO:0000313" key="11">
    <source>
        <dbReference type="Proteomes" id="UP000509579"/>
    </source>
</evidence>
<organism evidence="10 11">
    <name type="scientific">Comamonas antarctica</name>
    <dbReference type="NCBI Taxonomy" id="2743470"/>
    <lineage>
        <taxon>Bacteria</taxon>
        <taxon>Pseudomonadati</taxon>
        <taxon>Pseudomonadota</taxon>
        <taxon>Betaproteobacteria</taxon>
        <taxon>Burkholderiales</taxon>
        <taxon>Comamonadaceae</taxon>
        <taxon>Comamonas</taxon>
    </lineage>
</organism>
<keyword evidence="10" id="KW-0614">Plasmid</keyword>
<dbReference type="PROSITE" id="PS52029">
    <property type="entry name" value="LD_TPASE"/>
    <property type="match status" value="1"/>
</dbReference>
<dbReference type="InterPro" id="IPR005490">
    <property type="entry name" value="LD_TPept_cat_dom"/>
</dbReference>
<dbReference type="KEGG" id="aant:HUK68_21690"/>
<feature type="signal peptide" evidence="8">
    <location>
        <begin position="1"/>
        <end position="30"/>
    </location>
</feature>
<dbReference type="GO" id="GO:0016740">
    <property type="term" value="F:transferase activity"/>
    <property type="evidence" value="ECO:0007669"/>
    <property type="project" value="UniProtKB-KW"/>
</dbReference>